<dbReference type="GO" id="GO:0051539">
    <property type="term" value="F:4 iron, 4 sulfur cluster binding"/>
    <property type="evidence" value="ECO:0007669"/>
    <property type="project" value="UniProtKB-KW"/>
</dbReference>
<feature type="domain" description="Radical SAM core" evidence="7">
    <location>
        <begin position="79"/>
        <end position="315"/>
    </location>
</feature>
<dbReference type="PROSITE" id="PS01305">
    <property type="entry name" value="MOAA_NIFB_PQQE"/>
    <property type="match status" value="1"/>
</dbReference>
<keyword evidence="3" id="KW-0949">S-adenosyl-L-methionine</keyword>
<dbReference type="PROSITE" id="PS51918">
    <property type="entry name" value="RADICAL_SAM"/>
    <property type="match status" value="1"/>
</dbReference>
<dbReference type="NCBIfam" id="TIGR04085">
    <property type="entry name" value="rSAM_more_4Fe4S"/>
    <property type="match status" value="1"/>
</dbReference>
<comment type="caution">
    <text evidence="8">The sequence shown here is derived from an EMBL/GenBank/DDBJ whole genome shotgun (WGS) entry which is preliminary data.</text>
</comment>
<dbReference type="NCBIfam" id="NF038107">
    <property type="entry name" value="rSAM_NF038107"/>
    <property type="match status" value="1"/>
</dbReference>
<evidence type="ECO:0000313" key="9">
    <source>
        <dbReference type="Proteomes" id="UP000768462"/>
    </source>
</evidence>
<dbReference type="EMBL" id="SVCM01000008">
    <property type="protein sequence ID" value="MBE6058676.1"/>
    <property type="molecule type" value="Genomic_DNA"/>
</dbReference>
<dbReference type="Pfam" id="PF04055">
    <property type="entry name" value="Radical_SAM"/>
    <property type="match status" value="1"/>
</dbReference>
<dbReference type="AlphaFoldDB" id="A0A927ZKC0"/>
<evidence type="ECO:0000256" key="5">
    <source>
        <dbReference type="ARBA" id="ARBA00023004"/>
    </source>
</evidence>
<dbReference type="SFLD" id="SFLDG01384">
    <property type="entry name" value="thioether_bond_formation_requi"/>
    <property type="match status" value="1"/>
</dbReference>
<keyword evidence="5" id="KW-0408">Iron</keyword>
<dbReference type="InterPro" id="IPR023867">
    <property type="entry name" value="Sulphatase_maturase_rSAM"/>
</dbReference>
<organism evidence="8 9">
    <name type="scientific">Clostridium sulfidigenes</name>
    <dbReference type="NCBI Taxonomy" id="318464"/>
    <lineage>
        <taxon>Bacteria</taxon>
        <taxon>Bacillati</taxon>
        <taxon>Bacillota</taxon>
        <taxon>Clostridia</taxon>
        <taxon>Eubacteriales</taxon>
        <taxon>Clostridiaceae</taxon>
        <taxon>Clostridium</taxon>
    </lineage>
</organism>
<comment type="cofactor">
    <cofactor evidence="1">
        <name>[4Fe-4S] cluster</name>
        <dbReference type="ChEBI" id="CHEBI:49883"/>
    </cofactor>
</comment>
<accession>A0A927ZKC0</accession>
<keyword evidence="4" id="KW-0479">Metal-binding</keyword>
<dbReference type="InterPro" id="IPR058240">
    <property type="entry name" value="rSAM_sf"/>
</dbReference>
<dbReference type="GO" id="GO:0016491">
    <property type="term" value="F:oxidoreductase activity"/>
    <property type="evidence" value="ECO:0007669"/>
    <property type="project" value="InterPro"/>
</dbReference>
<evidence type="ECO:0000256" key="6">
    <source>
        <dbReference type="ARBA" id="ARBA00023014"/>
    </source>
</evidence>
<dbReference type="PANTHER" id="PTHR43273">
    <property type="entry name" value="ANAEROBIC SULFATASE-MATURATING ENZYME HOMOLOG ASLB-RELATED"/>
    <property type="match status" value="1"/>
</dbReference>
<proteinExistence type="predicted"/>
<evidence type="ECO:0000313" key="8">
    <source>
        <dbReference type="EMBL" id="MBE6058676.1"/>
    </source>
</evidence>
<dbReference type="SFLD" id="SFLDG01386">
    <property type="entry name" value="main_SPASM_domain-containing"/>
    <property type="match status" value="1"/>
</dbReference>
<dbReference type="InterPro" id="IPR000385">
    <property type="entry name" value="MoaA_NifB_PqqE_Fe-S-bd_CS"/>
</dbReference>
<dbReference type="SFLD" id="SFLDG01067">
    <property type="entry name" value="SPASM/twitch_domain_containing"/>
    <property type="match status" value="1"/>
</dbReference>
<evidence type="ECO:0000256" key="4">
    <source>
        <dbReference type="ARBA" id="ARBA00022723"/>
    </source>
</evidence>
<keyword evidence="6" id="KW-0411">Iron-sulfur</keyword>
<evidence type="ECO:0000256" key="3">
    <source>
        <dbReference type="ARBA" id="ARBA00022691"/>
    </source>
</evidence>
<dbReference type="GO" id="GO:0032324">
    <property type="term" value="P:molybdopterin cofactor biosynthetic process"/>
    <property type="evidence" value="ECO:0007669"/>
    <property type="project" value="UniProtKB-ARBA"/>
</dbReference>
<name>A0A927ZKC0_9CLOT</name>
<evidence type="ECO:0000256" key="1">
    <source>
        <dbReference type="ARBA" id="ARBA00001966"/>
    </source>
</evidence>
<dbReference type="InterPro" id="IPR013785">
    <property type="entry name" value="Aldolase_TIM"/>
</dbReference>
<dbReference type="InterPro" id="IPR007197">
    <property type="entry name" value="rSAM"/>
</dbReference>
<dbReference type="PANTHER" id="PTHR43273:SF8">
    <property type="entry name" value="RADICAL SAM DOMAIN PROTEIN"/>
    <property type="match status" value="1"/>
</dbReference>
<keyword evidence="2" id="KW-0004">4Fe-4S</keyword>
<evidence type="ECO:0000259" key="7">
    <source>
        <dbReference type="PROSITE" id="PS51918"/>
    </source>
</evidence>
<dbReference type="GO" id="GO:0046872">
    <property type="term" value="F:metal ion binding"/>
    <property type="evidence" value="ECO:0007669"/>
    <property type="project" value="UniProtKB-KW"/>
</dbReference>
<reference evidence="8" key="1">
    <citation type="submission" date="2019-04" db="EMBL/GenBank/DDBJ databases">
        <title>Evolution of Biomass-Degrading Anaerobic Consortia Revealed by Metagenomics.</title>
        <authorList>
            <person name="Peng X."/>
        </authorList>
    </citation>
    <scope>NUCLEOTIDE SEQUENCE</scope>
    <source>
        <strain evidence="8">SIG254</strain>
    </source>
</reference>
<sequence length="438" mass="50310">MKYSKFNLLIPYNKEENILFNTLSGNSFLVDDKTMGKMKENDMSEIDEELKKEMIEKKLIVPDEIDENRYFDFYHNKAKYGNNNLSYTILLTWACNLRCVYCYEGAGEAKSNSMTIETANSIIKHIKNESLQRGTKSVNIILFGGEPLVNYKAGEHILEELSQFCKENNMTLVTSIITNGTLLDERIVESLVKYNCKYVQITIDGTREIHNTRRIGKNGEGTFDKIIESLELLKKYKDKLHTVIRVNVDKTNIKDMNELMDFFHSKGLDELSIDFGIVRGGTDACSSYEDNCYVEEELGDLLSNLWTKAGKVGFDVKRRPMRKWTYCGLNCDNNFTIEPSGEMYKCWEHTGEEEHRIGKLDADGNIKDITYKYFEWMTRNPLNVEECRDCVYLPACGGGCGAVSYGKNEKYEDSGCFKIKGIVEEQVKSYFSEIINKG</sequence>
<dbReference type="InterPro" id="IPR006638">
    <property type="entry name" value="Elp3/MiaA/NifB-like_rSAM"/>
</dbReference>
<dbReference type="SFLD" id="SFLDS00029">
    <property type="entry name" value="Radical_SAM"/>
    <property type="match status" value="1"/>
</dbReference>
<dbReference type="Gene3D" id="3.20.20.70">
    <property type="entry name" value="Aldolase class I"/>
    <property type="match status" value="1"/>
</dbReference>
<protein>
    <submittedName>
        <fullName evidence="8">Radical SAM protein</fullName>
    </submittedName>
</protein>
<dbReference type="SUPFAM" id="SSF102114">
    <property type="entry name" value="Radical SAM enzymes"/>
    <property type="match status" value="1"/>
</dbReference>
<dbReference type="Proteomes" id="UP000768462">
    <property type="component" value="Unassembled WGS sequence"/>
</dbReference>
<evidence type="ECO:0000256" key="2">
    <source>
        <dbReference type="ARBA" id="ARBA00022485"/>
    </source>
</evidence>
<dbReference type="CDD" id="cd01335">
    <property type="entry name" value="Radical_SAM"/>
    <property type="match status" value="1"/>
</dbReference>
<gene>
    <name evidence="8" type="ORF">E7215_00670</name>
</gene>
<dbReference type="SMART" id="SM00729">
    <property type="entry name" value="Elp3"/>
    <property type="match status" value="1"/>
</dbReference>
<dbReference type="InterPro" id="IPR023885">
    <property type="entry name" value="4Fe4S-binding_SPASM_dom"/>
</dbReference>